<dbReference type="STRING" id="1121357.SAMN05661109_00403"/>
<proteinExistence type="predicted"/>
<evidence type="ECO:0000313" key="3">
    <source>
        <dbReference type="EMBL" id="SER49529.1"/>
    </source>
</evidence>
<feature type="signal peptide" evidence="2">
    <location>
        <begin position="1"/>
        <end position="21"/>
    </location>
</feature>
<gene>
    <name evidence="3" type="ORF">SAMN05661109_00403</name>
</gene>
<evidence type="ECO:0000313" key="4">
    <source>
        <dbReference type="Proteomes" id="UP000198929"/>
    </source>
</evidence>
<dbReference type="Gene3D" id="2.130.10.10">
    <property type="entry name" value="YVTN repeat-like/Quinoprotein amine dehydrogenase"/>
    <property type="match status" value="1"/>
</dbReference>
<protein>
    <recommendedName>
        <fullName evidence="5">Prolipoprotein LppL</fullName>
    </recommendedName>
</protein>
<dbReference type="RefSeq" id="WP_092255361.1">
    <property type="nucleotide sequence ID" value="NZ_CP047199.1"/>
</dbReference>
<feature type="chain" id="PRO_5038706076" description="Prolipoprotein LppL" evidence="2">
    <location>
        <begin position="22"/>
        <end position="337"/>
    </location>
</feature>
<accession>A0A1H9PNZ5</accession>
<dbReference type="Proteomes" id="UP000198929">
    <property type="component" value="Unassembled WGS sequence"/>
</dbReference>
<evidence type="ECO:0000256" key="1">
    <source>
        <dbReference type="SAM" id="MobiDB-lite"/>
    </source>
</evidence>
<dbReference type="InterPro" id="IPR015943">
    <property type="entry name" value="WD40/YVTN_repeat-like_dom_sf"/>
</dbReference>
<organism evidence="3 4">
    <name type="scientific">Corynebacterium cystitidis DSM 20524</name>
    <dbReference type="NCBI Taxonomy" id="1121357"/>
    <lineage>
        <taxon>Bacteria</taxon>
        <taxon>Bacillati</taxon>
        <taxon>Actinomycetota</taxon>
        <taxon>Actinomycetes</taxon>
        <taxon>Mycobacteriales</taxon>
        <taxon>Corynebacteriaceae</taxon>
        <taxon>Corynebacterium</taxon>
    </lineage>
</organism>
<evidence type="ECO:0008006" key="5">
    <source>
        <dbReference type="Google" id="ProtNLM"/>
    </source>
</evidence>
<dbReference type="PROSITE" id="PS51257">
    <property type="entry name" value="PROKAR_LIPOPROTEIN"/>
    <property type="match status" value="1"/>
</dbReference>
<keyword evidence="2" id="KW-0732">Signal</keyword>
<keyword evidence="4" id="KW-1185">Reference proteome</keyword>
<reference evidence="4" key="1">
    <citation type="submission" date="2016-10" db="EMBL/GenBank/DDBJ databases">
        <authorList>
            <person name="Varghese N."/>
            <person name="Submissions S."/>
        </authorList>
    </citation>
    <scope>NUCLEOTIDE SEQUENCE [LARGE SCALE GENOMIC DNA]</scope>
    <source>
        <strain evidence="4">DSM 20524</strain>
    </source>
</reference>
<evidence type="ECO:0000256" key="2">
    <source>
        <dbReference type="SAM" id="SignalP"/>
    </source>
</evidence>
<dbReference type="AlphaFoldDB" id="A0A1H9PNZ5"/>
<dbReference type="EMBL" id="FOGQ01000001">
    <property type="protein sequence ID" value="SER49529.1"/>
    <property type="molecule type" value="Genomic_DNA"/>
</dbReference>
<name>A0A1H9PNZ5_9CORY</name>
<feature type="region of interest" description="Disordered" evidence="1">
    <location>
        <begin position="21"/>
        <end position="46"/>
    </location>
</feature>
<sequence>MKKLKVVAVMSVLSLGLASCGEDTAPPPNPDMGGATPQASPQDASPDGEVVEFAAVRDLDRTGDSVGVRTDEGLFIGTLEEIIGGDVDPISLDATCTDISAHDGVFTVACDRTIRMVSADGTEESLEVEQPANAAVRTSSGDVITASGTEGRAWVYRDGALVDDFTVQDPTDQLIAVAHADGQPDSVVRIGREMTTIQDLDLENLRGGGTLRVGLGVAHMAPGDDGLVVVADNMGSQLAIYTTGEVIRLHQTAPVDAAPWAVAWDSERDLAWIASLKKNTAAGYDLSHGVPLEQARVDTVADAQHMIALDDGTLVIGSASGDGLQVVQPDHIANPTN</sequence>
<dbReference type="SUPFAM" id="SSF63825">
    <property type="entry name" value="YWTD domain"/>
    <property type="match status" value="1"/>
</dbReference>